<dbReference type="EMBL" id="GBXM01101954">
    <property type="protein sequence ID" value="JAH06623.1"/>
    <property type="molecule type" value="Transcribed_RNA"/>
</dbReference>
<proteinExistence type="predicted"/>
<dbReference type="AlphaFoldDB" id="A0A0E9PRX6"/>
<evidence type="ECO:0000313" key="1">
    <source>
        <dbReference type="EMBL" id="JAH06623.1"/>
    </source>
</evidence>
<reference evidence="1" key="1">
    <citation type="submission" date="2014-11" db="EMBL/GenBank/DDBJ databases">
        <authorList>
            <person name="Amaro Gonzalez C."/>
        </authorList>
    </citation>
    <scope>NUCLEOTIDE SEQUENCE</scope>
</reference>
<accession>A0A0E9PRX6</accession>
<protein>
    <submittedName>
        <fullName evidence="1">Uncharacterized protein</fullName>
    </submittedName>
</protein>
<reference evidence="1" key="2">
    <citation type="journal article" date="2015" name="Fish Shellfish Immunol.">
        <title>Early steps in the European eel (Anguilla anguilla)-Vibrio vulnificus interaction in the gills: Role of the RtxA13 toxin.</title>
        <authorList>
            <person name="Callol A."/>
            <person name="Pajuelo D."/>
            <person name="Ebbesson L."/>
            <person name="Teles M."/>
            <person name="MacKenzie S."/>
            <person name="Amaro C."/>
        </authorList>
    </citation>
    <scope>NUCLEOTIDE SEQUENCE</scope>
</reference>
<organism evidence="1">
    <name type="scientific">Anguilla anguilla</name>
    <name type="common">European freshwater eel</name>
    <name type="synonym">Muraena anguilla</name>
    <dbReference type="NCBI Taxonomy" id="7936"/>
    <lineage>
        <taxon>Eukaryota</taxon>
        <taxon>Metazoa</taxon>
        <taxon>Chordata</taxon>
        <taxon>Craniata</taxon>
        <taxon>Vertebrata</taxon>
        <taxon>Euteleostomi</taxon>
        <taxon>Actinopterygii</taxon>
        <taxon>Neopterygii</taxon>
        <taxon>Teleostei</taxon>
        <taxon>Anguilliformes</taxon>
        <taxon>Anguillidae</taxon>
        <taxon>Anguilla</taxon>
    </lineage>
</organism>
<name>A0A0E9PRX6_ANGAN</name>
<sequence>MRPKPKCHVKCSFRYAKCLFLH</sequence>